<evidence type="ECO:0000256" key="2">
    <source>
        <dbReference type="ARBA" id="ARBA00022475"/>
    </source>
</evidence>
<feature type="transmembrane region" description="Helical" evidence="6">
    <location>
        <begin position="32"/>
        <end position="55"/>
    </location>
</feature>
<keyword evidence="4 6" id="KW-1133">Transmembrane helix</keyword>
<dbReference type="EMBL" id="CP016761">
    <property type="protein sequence ID" value="ANX11340.1"/>
    <property type="molecule type" value="Genomic_DNA"/>
</dbReference>
<feature type="domain" description="DUF3817" evidence="7">
    <location>
        <begin position="2"/>
        <end position="86"/>
    </location>
</feature>
<protein>
    <recommendedName>
        <fullName evidence="7">DUF3817 domain-containing protein</fullName>
    </recommendedName>
</protein>
<proteinExistence type="predicted"/>
<organism evidence="8 9">
    <name type="scientific">Fictibacillus arsenicus</name>
    <dbReference type="NCBI Taxonomy" id="255247"/>
    <lineage>
        <taxon>Bacteria</taxon>
        <taxon>Bacillati</taxon>
        <taxon>Bacillota</taxon>
        <taxon>Bacilli</taxon>
        <taxon>Bacillales</taxon>
        <taxon>Fictibacillaceae</taxon>
        <taxon>Fictibacillus</taxon>
    </lineage>
</organism>
<evidence type="ECO:0000256" key="5">
    <source>
        <dbReference type="ARBA" id="ARBA00023136"/>
    </source>
</evidence>
<comment type="subcellular location">
    <subcellularLocation>
        <location evidence="1">Cell membrane</location>
        <topology evidence="1">Multi-pass membrane protein</topology>
    </subcellularLocation>
</comment>
<evidence type="ECO:0000256" key="6">
    <source>
        <dbReference type="SAM" id="Phobius"/>
    </source>
</evidence>
<dbReference type="Proteomes" id="UP000077412">
    <property type="component" value="Chromosome"/>
</dbReference>
<reference evidence="8 9" key="1">
    <citation type="submission" date="2016-08" db="EMBL/GenBank/DDBJ databases">
        <title>Complete genome sequence of Fictibacillus arsenicus G25-54, a strain with toxicity to nematodes and a potential arsenic-resistance activity.</title>
        <authorList>
            <person name="Zheng Z."/>
        </authorList>
    </citation>
    <scope>NUCLEOTIDE SEQUENCE [LARGE SCALE GENOMIC DNA]</scope>
    <source>
        <strain evidence="8 9">G25-54</strain>
    </source>
</reference>
<dbReference type="PANTHER" id="PTHR40077">
    <property type="entry name" value="MEMBRANE PROTEIN-RELATED"/>
    <property type="match status" value="1"/>
</dbReference>
<keyword evidence="9" id="KW-1185">Reference proteome</keyword>
<evidence type="ECO:0000256" key="1">
    <source>
        <dbReference type="ARBA" id="ARBA00004651"/>
    </source>
</evidence>
<name>A0A1B1Z1R8_9BACL</name>
<keyword evidence="3 6" id="KW-0812">Transmembrane</keyword>
<dbReference type="STRING" id="255247.ABE41_004925"/>
<dbReference type="PANTHER" id="PTHR40077:SF1">
    <property type="entry name" value="MEMBRANE PROTEIN"/>
    <property type="match status" value="1"/>
</dbReference>
<evidence type="ECO:0000313" key="8">
    <source>
        <dbReference type="EMBL" id="ANX11340.1"/>
    </source>
</evidence>
<accession>A0A1B1Z1R8</accession>
<evidence type="ECO:0000259" key="7">
    <source>
        <dbReference type="Pfam" id="PF12823"/>
    </source>
</evidence>
<sequence length="88" mass="10191">MLKTIGFLEGWSFLILLFIAMPLKYFMDQPMAVTIVGALHGLLFVLYVLAILYVWNVKKWPFMRAFLAGLSSVVPFGPFIFDRKFLRD</sequence>
<evidence type="ECO:0000256" key="3">
    <source>
        <dbReference type="ARBA" id="ARBA00022692"/>
    </source>
</evidence>
<dbReference type="AlphaFoldDB" id="A0A1B1Z1R8"/>
<evidence type="ECO:0000313" key="9">
    <source>
        <dbReference type="Proteomes" id="UP000077412"/>
    </source>
</evidence>
<dbReference type="GO" id="GO:0005886">
    <property type="term" value="C:plasma membrane"/>
    <property type="evidence" value="ECO:0007669"/>
    <property type="project" value="UniProtKB-SubCell"/>
</dbReference>
<evidence type="ECO:0000256" key="4">
    <source>
        <dbReference type="ARBA" id="ARBA00022989"/>
    </source>
</evidence>
<keyword evidence="5 6" id="KW-0472">Membrane</keyword>
<dbReference type="InterPro" id="IPR023845">
    <property type="entry name" value="DUF3817_TM"/>
</dbReference>
<feature type="transmembrane region" description="Helical" evidence="6">
    <location>
        <begin position="62"/>
        <end position="81"/>
    </location>
</feature>
<feature type="transmembrane region" description="Helical" evidence="6">
    <location>
        <begin position="7"/>
        <end position="26"/>
    </location>
</feature>
<gene>
    <name evidence="8" type="ORF">ABE41_004925</name>
</gene>
<keyword evidence="2" id="KW-1003">Cell membrane</keyword>
<dbReference type="Pfam" id="PF12823">
    <property type="entry name" value="DUF3817"/>
    <property type="match status" value="1"/>
</dbReference>
<dbReference type="KEGG" id="far:ABE41_004925"/>
<dbReference type="NCBIfam" id="TIGR03954">
    <property type="entry name" value="integ_memb_HG"/>
    <property type="match status" value="1"/>
</dbReference>